<dbReference type="CDD" id="cd00130">
    <property type="entry name" value="PAS"/>
    <property type="match status" value="1"/>
</dbReference>
<dbReference type="PROSITE" id="PS50887">
    <property type="entry name" value="GGDEF"/>
    <property type="match status" value="1"/>
</dbReference>
<feature type="domain" description="PAC" evidence="7">
    <location>
        <begin position="469"/>
        <end position="529"/>
    </location>
</feature>
<feature type="domain" description="EAL" evidence="8">
    <location>
        <begin position="703"/>
        <end position="957"/>
    </location>
</feature>
<keyword evidence="3" id="KW-0732">Signal</keyword>
<feature type="domain" description="BLUF" evidence="10">
    <location>
        <begin position="967"/>
        <end position="1058"/>
    </location>
</feature>
<feature type="domain" description="GGDEF" evidence="9">
    <location>
        <begin position="561"/>
        <end position="694"/>
    </location>
</feature>
<dbReference type="InterPro" id="IPR052155">
    <property type="entry name" value="Biofilm_reg_signaling"/>
</dbReference>
<dbReference type="SUPFAM" id="SSF55785">
    <property type="entry name" value="PYP-like sensor domain (PAS domain)"/>
    <property type="match status" value="1"/>
</dbReference>
<evidence type="ECO:0000256" key="3">
    <source>
        <dbReference type="ARBA" id="ARBA00022729"/>
    </source>
</evidence>
<dbReference type="CDD" id="cd06331">
    <property type="entry name" value="PBP1_AmiC-like"/>
    <property type="match status" value="1"/>
</dbReference>
<dbReference type="InterPro" id="IPR001610">
    <property type="entry name" value="PAC"/>
</dbReference>
<evidence type="ECO:0000259" key="6">
    <source>
        <dbReference type="PROSITE" id="PS50112"/>
    </source>
</evidence>
<dbReference type="InterPro" id="IPR000014">
    <property type="entry name" value="PAS"/>
</dbReference>
<dbReference type="InterPro" id="IPR007024">
    <property type="entry name" value="BLUF_domain"/>
</dbReference>
<dbReference type="SUPFAM" id="SSF55073">
    <property type="entry name" value="Nucleotide cyclase"/>
    <property type="match status" value="1"/>
</dbReference>
<evidence type="ECO:0000313" key="12">
    <source>
        <dbReference type="Proteomes" id="UP000555728"/>
    </source>
</evidence>
<dbReference type="InterPro" id="IPR001633">
    <property type="entry name" value="EAL_dom"/>
</dbReference>
<feature type="domain" description="PAS" evidence="6">
    <location>
        <begin position="400"/>
        <end position="470"/>
    </location>
</feature>
<proteinExistence type="inferred from homology"/>
<dbReference type="PANTHER" id="PTHR44757:SF2">
    <property type="entry name" value="BIOFILM ARCHITECTURE MAINTENANCE PROTEIN MBAA"/>
    <property type="match status" value="1"/>
</dbReference>
<evidence type="ECO:0000256" key="5">
    <source>
        <dbReference type="ARBA" id="ARBA00022970"/>
    </source>
</evidence>
<dbReference type="Proteomes" id="UP000555728">
    <property type="component" value="Unassembled WGS sequence"/>
</dbReference>
<dbReference type="FunFam" id="3.30.70.270:FF:000001">
    <property type="entry name" value="Diguanylate cyclase domain protein"/>
    <property type="match status" value="1"/>
</dbReference>
<evidence type="ECO:0000259" key="8">
    <source>
        <dbReference type="PROSITE" id="PS50883"/>
    </source>
</evidence>
<keyword evidence="4" id="KW-0677">Repeat</keyword>
<dbReference type="Gene3D" id="3.30.450.20">
    <property type="entry name" value="PAS domain"/>
    <property type="match status" value="1"/>
</dbReference>
<comment type="caution">
    <text evidence="11">The sequence shown here is derived from an EMBL/GenBank/DDBJ whole genome shotgun (WGS) entry which is preliminary data.</text>
</comment>
<dbReference type="Pfam" id="PF13426">
    <property type="entry name" value="PAS_9"/>
    <property type="match status" value="1"/>
</dbReference>
<organism evidence="11 12">
    <name type="scientific">Roseospira goensis</name>
    <dbReference type="NCBI Taxonomy" id="391922"/>
    <lineage>
        <taxon>Bacteria</taxon>
        <taxon>Pseudomonadati</taxon>
        <taxon>Pseudomonadota</taxon>
        <taxon>Alphaproteobacteria</taxon>
        <taxon>Rhodospirillales</taxon>
        <taxon>Rhodospirillaceae</taxon>
        <taxon>Roseospira</taxon>
    </lineage>
</organism>
<dbReference type="Gene3D" id="3.40.50.2300">
    <property type="match status" value="2"/>
</dbReference>
<dbReference type="RefSeq" id="WP_221237042.1">
    <property type="nucleotide sequence ID" value="NZ_JACIGI010000009.1"/>
</dbReference>
<dbReference type="SMART" id="SM00052">
    <property type="entry name" value="EAL"/>
    <property type="match status" value="1"/>
</dbReference>
<dbReference type="SMART" id="SM00086">
    <property type="entry name" value="PAC"/>
    <property type="match status" value="1"/>
</dbReference>
<comment type="similarity">
    <text evidence="1">Belongs to the leucine-binding protein family.</text>
</comment>
<dbReference type="Pfam" id="PF13458">
    <property type="entry name" value="Peripla_BP_6"/>
    <property type="match status" value="1"/>
</dbReference>
<evidence type="ECO:0000259" key="10">
    <source>
        <dbReference type="PROSITE" id="PS50925"/>
    </source>
</evidence>
<dbReference type="InterPro" id="IPR000700">
    <property type="entry name" value="PAS-assoc_C"/>
</dbReference>
<dbReference type="GO" id="GO:0071949">
    <property type="term" value="F:FAD binding"/>
    <property type="evidence" value="ECO:0007669"/>
    <property type="project" value="InterPro"/>
</dbReference>
<evidence type="ECO:0000256" key="4">
    <source>
        <dbReference type="ARBA" id="ARBA00022737"/>
    </source>
</evidence>
<reference evidence="11 12" key="1">
    <citation type="submission" date="2020-08" db="EMBL/GenBank/DDBJ databases">
        <title>Genome sequencing of Purple Non-Sulfur Bacteria from various extreme environments.</title>
        <authorList>
            <person name="Mayer M."/>
        </authorList>
    </citation>
    <scope>NUCLEOTIDE SEQUENCE [LARGE SCALE GENOMIC DNA]</scope>
    <source>
        <strain evidence="11 12">JA135</strain>
    </source>
</reference>
<dbReference type="GO" id="GO:0009882">
    <property type="term" value="F:blue light photoreceptor activity"/>
    <property type="evidence" value="ECO:0007669"/>
    <property type="project" value="InterPro"/>
</dbReference>
<dbReference type="SUPFAM" id="SSF141868">
    <property type="entry name" value="EAL domain-like"/>
    <property type="match status" value="1"/>
</dbReference>
<accession>A0A7W6RZZ1</accession>
<dbReference type="CDD" id="cd01949">
    <property type="entry name" value="GGDEF"/>
    <property type="match status" value="1"/>
</dbReference>
<evidence type="ECO:0000259" key="9">
    <source>
        <dbReference type="PROSITE" id="PS50887"/>
    </source>
</evidence>
<dbReference type="InterPro" id="IPR043128">
    <property type="entry name" value="Rev_trsase/Diguanyl_cyclase"/>
</dbReference>
<dbReference type="Gene3D" id="3.30.70.100">
    <property type="match status" value="1"/>
</dbReference>
<dbReference type="InterPro" id="IPR000709">
    <property type="entry name" value="Leu_Ile_Val-bd"/>
</dbReference>
<dbReference type="InterPro" id="IPR029787">
    <property type="entry name" value="Nucleotide_cyclase"/>
</dbReference>
<dbReference type="InterPro" id="IPR035965">
    <property type="entry name" value="PAS-like_dom_sf"/>
</dbReference>
<dbReference type="InterPro" id="IPR000160">
    <property type="entry name" value="GGDEF_dom"/>
</dbReference>
<dbReference type="PROSITE" id="PS50883">
    <property type="entry name" value="EAL"/>
    <property type="match status" value="1"/>
</dbReference>
<dbReference type="GO" id="GO:0003824">
    <property type="term" value="F:catalytic activity"/>
    <property type="evidence" value="ECO:0007669"/>
    <property type="project" value="UniProtKB-ARBA"/>
</dbReference>
<dbReference type="Pfam" id="PF04940">
    <property type="entry name" value="BLUF"/>
    <property type="match status" value="1"/>
</dbReference>
<dbReference type="SMART" id="SM00091">
    <property type="entry name" value="PAS"/>
    <property type="match status" value="1"/>
</dbReference>
<dbReference type="SUPFAM" id="SSF53822">
    <property type="entry name" value="Periplasmic binding protein-like I"/>
    <property type="match status" value="1"/>
</dbReference>
<dbReference type="Gene3D" id="3.30.70.270">
    <property type="match status" value="1"/>
</dbReference>
<dbReference type="GO" id="GO:0006865">
    <property type="term" value="P:amino acid transport"/>
    <property type="evidence" value="ECO:0007669"/>
    <property type="project" value="UniProtKB-KW"/>
</dbReference>
<dbReference type="SUPFAM" id="SSF54975">
    <property type="entry name" value="Acylphosphatase/BLUF domain-like"/>
    <property type="match status" value="1"/>
</dbReference>
<evidence type="ECO:0000313" key="11">
    <source>
        <dbReference type="EMBL" id="MBB4285687.1"/>
    </source>
</evidence>
<dbReference type="PROSITE" id="PS50925">
    <property type="entry name" value="BLUF"/>
    <property type="match status" value="1"/>
</dbReference>
<dbReference type="InterPro" id="IPR028082">
    <property type="entry name" value="Peripla_BP_I"/>
</dbReference>
<evidence type="ECO:0000259" key="7">
    <source>
        <dbReference type="PROSITE" id="PS50113"/>
    </source>
</evidence>
<dbReference type="PANTHER" id="PTHR44757">
    <property type="entry name" value="DIGUANYLATE CYCLASE DGCP"/>
    <property type="match status" value="1"/>
</dbReference>
<dbReference type="PROSITE" id="PS50113">
    <property type="entry name" value="PAC"/>
    <property type="match status" value="1"/>
</dbReference>
<dbReference type="EMBL" id="JACIGI010000009">
    <property type="protein sequence ID" value="MBB4285687.1"/>
    <property type="molecule type" value="Genomic_DNA"/>
</dbReference>
<keyword evidence="5" id="KW-0029">Amino-acid transport</keyword>
<protein>
    <submittedName>
        <fullName evidence="11">Diguanylate cyclase (GGDEF)-like protein/PAS domain S-box-containing protein</fullName>
    </submittedName>
</protein>
<dbReference type="Pfam" id="PF00990">
    <property type="entry name" value="GGDEF"/>
    <property type="match status" value="1"/>
</dbReference>
<dbReference type="SMART" id="SM00267">
    <property type="entry name" value="GGDEF"/>
    <property type="match status" value="1"/>
</dbReference>
<keyword evidence="2" id="KW-0813">Transport</keyword>
<dbReference type="PROSITE" id="PS50112">
    <property type="entry name" value="PAS"/>
    <property type="match status" value="1"/>
</dbReference>
<dbReference type="NCBIfam" id="TIGR00229">
    <property type="entry name" value="sensory_box"/>
    <property type="match status" value="1"/>
</dbReference>
<dbReference type="InterPro" id="IPR036046">
    <property type="entry name" value="Acylphosphatase-like_dom_sf"/>
</dbReference>
<gene>
    <name evidence="11" type="ORF">GGD88_001407</name>
</gene>
<dbReference type="Gene3D" id="3.20.20.450">
    <property type="entry name" value="EAL domain"/>
    <property type="match status" value="1"/>
</dbReference>
<dbReference type="SMART" id="SM01034">
    <property type="entry name" value="BLUF"/>
    <property type="match status" value="1"/>
</dbReference>
<evidence type="ECO:0000256" key="1">
    <source>
        <dbReference type="ARBA" id="ARBA00010062"/>
    </source>
</evidence>
<evidence type="ECO:0000256" key="2">
    <source>
        <dbReference type="ARBA" id="ARBA00022448"/>
    </source>
</evidence>
<sequence>MKIGLMPPLSGLVEMYGQEITWAAEIAVQQINAAGGLLGVPLDLVIEDDGSLPQTAVPAALRLVQDHGCHAIIGNLLSNSRIDVAAKVANPLKVPYLNFSFYEGSIFSRYFFHFAALPNQQIEKMIPFMAGRYGKKVFFAGNNYEWPRGSISAGMRSLATLGGEVVGEEYLSIGVSKDELIGLLERVARSGADVFVPYFAGHDQIALLTAFAEMGLKDHMAVVMGHYDEVIARTLSPQVRDGLYSVNTYFMSVDTPDSRAYLAALQDRWDVDGLHPRGNGVLTNFGEGTYICVKAFAEAVRACGSVDAEAVVEALQHVEIDAPQGKVLMEPRLNHAHVNTYLTRCRADGTFEIIDRFGLLAPKIPERYRTLFGQGWMAPAVPPADIATRSVEDTALEQRTLGSLRKILSLTDLAIIATNTDGVITDCNAAANAMFGYEGDELEGTSVHLLVPPHLRQHHEHLFRRFLQDDADERLMRQCRGDITGYRKDGTFFPLEASIAKFLDGNHWVLVATMRDLTATKQAEEDLTRRATHDPLTGLPNRALIQSRVENALLRSRRQSESVAVLFVDLDGFKEINDTHGHSAGDQVLTTTAQRLIETVRPGDTVSRIAGDEFVVLCEHVNTPIAISAVADRILSALRRPFPIDGTSVYVTASIGIAVGHGATHTMEDIFRAADTAMYAVKAKGRDGWQFFNESLQAEASQRLAISTGLRTAVERDELRVLFQPIVQAETGFVIGAEVLLRWHPAIGDVSPSAFIPVAEMTGSIVPIGRWVFEQACRAERTWRDRFGDAAPFVSVNVSARQLSDAGLVADFTAIMDRTGADPTRLQIEVTETSLMADVQANRDMIKRLSGLGIAIAVDDFGTGYSSLAQLMRLNADTLKIDKVFVQSVDQTQESRVIVSALCRIAKSLRLKLVAEGVETASQRNQMRLLGCDQIQGYFFHRPMPEADFLAVFKESITAQRRTTDEPFFLIYVSRATDPVTQESLKGLVEQASRFNLMNGLTGYLFYLDQTFVQYLEGDEEAVRSLFAAITRDPRHADVACVAEGNLAHRLFTGWNMGYRSLGAPFTISSAQVTAPPGTAYDWLKSNPAICCSLFEAIAGAPD</sequence>
<dbReference type="InterPro" id="IPR028081">
    <property type="entry name" value="Leu-bd"/>
</dbReference>
<name>A0A7W6RZZ1_9PROT</name>
<dbReference type="PRINTS" id="PR00337">
    <property type="entry name" value="LEUILEVALBP"/>
</dbReference>
<dbReference type="CDD" id="cd01948">
    <property type="entry name" value="EAL"/>
    <property type="match status" value="1"/>
</dbReference>
<dbReference type="Pfam" id="PF00563">
    <property type="entry name" value="EAL"/>
    <property type="match status" value="1"/>
</dbReference>
<dbReference type="InterPro" id="IPR035919">
    <property type="entry name" value="EAL_sf"/>
</dbReference>
<dbReference type="NCBIfam" id="TIGR00254">
    <property type="entry name" value="GGDEF"/>
    <property type="match status" value="1"/>
</dbReference>
<keyword evidence="12" id="KW-1185">Reference proteome</keyword>
<dbReference type="AlphaFoldDB" id="A0A7W6RZZ1"/>